<organism evidence="1 2">
    <name type="scientific">Ascaris lumbricoides</name>
    <name type="common">Giant roundworm</name>
    <dbReference type="NCBI Taxonomy" id="6252"/>
    <lineage>
        <taxon>Eukaryota</taxon>
        <taxon>Metazoa</taxon>
        <taxon>Ecdysozoa</taxon>
        <taxon>Nematoda</taxon>
        <taxon>Chromadorea</taxon>
        <taxon>Rhabditida</taxon>
        <taxon>Spirurina</taxon>
        <taxon>Ascaridomorpha</taxon>
        <taxon>Ascaridoidea</taxon>
        <taxon>Ascarididae</taxon>
        <taxon>Ascaris</taxon>
    </lineage>
</organism>
<evidence type="ECO:0000313" key="2">
    <source>
        <dbReference type="WBParaSite" id="ALUE_0000557701-mRNA-1"/>
    </source>
</evidence>
<dbReference type="Proteomes" id="UP000036681">
    <property type="component" value="Unplaced"/>
</dbReference>
<evidence type="ECO:0000313" key="1">
    <source>
        <dbReference type="Proteomes" id="UP000036681"/>
    </source>
</evidence>
<proteinExistence type="predicted"/>
<protein>
    <submittedName>
        <fullName evidence="2">Uncharacterized protein</fullName>
    </submittedName>
</protein>
<keyword evidence="1" id="KW-1185">Reference proteome</keyword>
<dbReference type="AlphaFoldDB" id="A0A0M3HSS9"/>
<accession>A0A0M3HSS9</accession>
<reference evidence="2" key="1">
    <citation type="submission" date="2017-02" db="UniProtKB">
        <authorList>
            <consortium name="WormBaseParasite"/>
        </authorList>
    </citation>
    <scope>IDENTIFICATION</scope>
</reference>
<dbReference type="WBParaSite" id="ALUE_0000557701-mRNA-1">
    <property type="protein sequence ID" value="ALUE_0000557701-mRNA-1"/>
    <property type="gene ID" value="ALUE_0000557701"/>
</dbReference>
<name>A0A0M3HSS9_ASCLU</name>
<sequence>MQELTTALCARMVSAPGEENEKGYEGKRRKQKPRRLLISHTNSKPPCFYAIQKGEHWNREKQRSTAHIFPQDMQ</sequence>